<feature type="compositionally biased region" description="Basic and acidic residues" evidence="5">
    <location>
        <begin position="29"/>
        <end position="43"/>
    </location>
</feature>
<dbReference type="EMBL" id="CADEAL010001158">
    <property type="protein sequence ID" value="CAB1429646.1"/>
    <property type="molecule type" value="Genomic_DNA"/>
</dbReference>
<evidence type="ECO:0000256" key="3">
    <source>
        <dbReference type="ARBA" id="ARBA00022729"/>
    </source>
</evidence>
<dbReference type="GO" id="GO:0006508">
    <property type="term" value="P:proteolysis"/>
    <property type="evidence" value="ECO:0007669"/>
    <property type="project" value="TreeGrafter"/>
</dbReference>
<dbReference type="GO" id="GO:0031012">
    <property type="term" value="C:extracellular matrix"/>
    <property type="evidence" value="ECO:0007669"/>
    <property type="project" value="TreeGrafter"/>
</dbReference>
<evidence type="ECO:0000256" key="4">
    <source>
        <dbReference type="ARBA" id="ARBA00022737"/>
    </source>
</evidence>
<dbReference type="PANTHER" id="PTHR13723:SF316">
    <property type="entry name" value="LONELY HEART, ISOFORM A"/>
    <property type="match status" value="1"/>
</dbReference>
<organism evidence="7 8">
    <name type="scientific">Pleuronectes platessa</name>
    <name type="common">European plaice</name>
    <dbReference type="NCBI Taxonomy" id="8262"/>
    <lineage>
        <taxon>Eukaryota</taxon>
        <taxon>Metazoa</taxon>
        <taxon>Chordata</taxon>
        <taxon>Craniata</taxon>
        <taxon>Vertebrata</taxon>
        <taxon>Euteleostomi</taxon>
        <taxon>Actinopterygii</taxon>
        <taxon>Neopterygii</taxon>
        <taxon>Teleostei</taxon>
        <taxon>Neoteleostei</taxon>
        <taxon>Acanthomorphata</taxon>
        <taxon>Carangaria</taxon>
        <taxon>Pleuronectiformes</taxon>
        <taxon>Pleuronectoidei</taxon>
        <taxon>Pleuronectidae</taxon>
        <taxon>Pleuronectes</taxon>
    </lineage>
</organism>
<dbReference type="FunFam" id="2.20.100.10:FF:000005">
    <property type="entry name" value="ADAM metallopeptidase with thrombospondin type 1 motif 9"/>
    <property type="match status" value="1"/>
</dbReference>
<keyword evidence="3" id="KW-0732">Signal</keyword>
<evidence type="ECO:0000256" key="5">
    <source>
        <dbReference type="SAM" id="MobiDB-lite"/>
    </source>
</evidence>
<dbReference type="PANTHER" id="PTHR13723">
    <property type="entry name" value="ADAMTS A DISINTEGRIN AND METALLOPROTEASE WITH THROMBOSPONDIN MOTIFS PROTEASE"/>
    <property type="match status" value="1"/>
</dbReference>
<dbReference type="PROSITE" id="PS50900">
    <property type="entry name" value="PLAC"/>
    <property type="match status" value="1"/>
</dbReference>
<dbReference type="AlphaFoldDB" id="A0A9N7YLE8"/>
<dbReference type="InterPro" id="IPR036383">
    <property type="entry name" value="TSP1_rpt_sf"/>
</dbReference>
<evidence type="ECO:0000259" key="6">
    <source>
        <dbReference type="PROSITE" id="PS50900"/>
    </source>
</evidence>
<dbReference type="GO" id="GO:0004222">
    <property type="term" value="F:metalloendopeptidase activity"/>
    <property type="evidence" value="ECO:0007669"/>
    <property type="project" value="TreeGrafter"/>
</dbReference>
<comment type="caution">
    <text evidence="7">The sequence shown here is derived from an EMBL/GenBank/DDBJ whole genome shotgun (WGS) entry which is preliminary data.</text>
</comment>
<dbReference type="Gene3D" id="2.20.100.10">
    <property type="entry name" value="Thrombospondin type-1 (TSP1) repeat"/>
    <property type="match status" value="6"/>
</dbReference>
<dbReference type="PROSITE" id="PS50092">
    <property type="entry name" value="TSP1"/>
    <property type="match status" value="5"/>
</dbReference>
<name>A0A9N7YLE8_PLEPL</name>
<evidence type="ECO:0000313" key="7">
    <source>
        <dbReference type="EMBL" id="CAB1429646.1"/>
    </source>
</evidence>
<dbReference type="Pfam" id="PF08686">
    <property type="entry name" value="PLAC"/>
    <property type="match status" value="1"/>
</dbReference>
<gene>
    <name evidence="7" type="ORF">PLEPLA_LOCUS17625</name>
</gene>
<dbReference type="GO" id="GO:0005576">
    <property type="term" value="C:extracellular region"/>
    <property type="evidence" value="ECO:0007669"/>
    <property type="project" value="UniProtKB-SubCell"/>
</dbReference>
<evidence type="ECO:0000313" key="8">
    <source>
        <dbReference type="Proteomes" id="UP001153269"/>
    </source>
</evidence>
<protein>
    <recommendedName>
        <fullName evidence="6">PLAC domain-containing protein</fullName>
    </recommendedName>
</protein>
<reference evidence="7" key="1">
    <citation type="submission" date="2020-03" db="EMBL/GenBank/DDBJ databases">
        <authorList>
            <person name="Weist P."/>
        </authorList>
    </citation>
    <scope>NUCLEOTIDE SEQUENCE</scope>
</reference>
<dbReference type="Gene3D" id="2.60.120.830">
    <property type="match status" value="1"/>
</dbReference>
<dbReference type="Proteomes" id="UP001153269">
    <property type="component" value="Unassembled WGS sequence"/>
</dbReference>
<feature type="region of interest" description="Disordered" evidence="5">
    <location>
        <begin position="18"/>
        <end position="49"/>
    </location>
</feature>
<dbReference type="Pfam" id="PF05986">
    <property type="entry name" value="ADAMTS_spacer1"/>
    <property type="match status" value="1"/>
</dbReference>
<dbReference type="InterPro" id="IPR000884">
    <property type="entry name" value="TSP1_rpt"/>
</dbReference>
<dbReference type="InterPro" id="IPR010909">
    <property type="entry name" value="PLAC"/>
</dbReference>
<dbReference type="Pfam" id="PF19030">
    <property type="entry name" value="TSP1_ADAMTS"/>
    <property type="match status" value="6"/>
</dbReference>
<accession>A0A9N7YLE8</accession>
<proteinExistence type="predicted"/>
<keyword evidence="2" id="KW-0964">Secreted</keyword>
<dbReference type="InterPro" id="IPR010294">
    <property type="entry name" value="ADAMTS_spacer1"/>
</dbReference>
<keyword evidence="8" id="KW-1185">Reference proteome</keyword>
<comment type="subcellular location">
    <subcellularLocation>
        <location evidence="1">Secreted</location>
    </subcellularLocation>
</comment>
<evidence type="ECO:0000256" key="1">
    <source>
        <dbReference type="ARBA" id="ARBA00004613"/>
    </source>
</evidence>
<sequence>MTEPLIWFLGHLARTGQRDIKQPTAGGGERGRRVRGEERNGKEKGKRRKWRREEHVKGFFSMAELWQQLGSPQQLRALAPLFFICLLCPPSGALPWDNEASASPLEGFEVVKGNFSRTFLRVGYHKIAEIPAGAQNISIQETVKSRNYLALQTQTGVSIINGKWVIDRPGIFTAVGTQLTYRRPNEIRSRLGESITAPGPLTEDLHVYLIYQQPGPGVHYEYSVPLQTTEPTPEPHVPSGILPLVETVDPSLSGEKTQPGDMTNNDITQETPYHNQVPTEPSVNVDLQPTYTWTRSGHTECSTTCGTGRRQVLLECVEKDSQTTVPADLCDPALQPVNQSEACNTQPCAAYWDVGEWSDCTKRCGPGTQHRQVICRQVTHVHANGTESQVTVAPELCGVSDRPVTKSTCQLKICSQWDVRSEWSLCSVPCGVGQRSREVVCLSNQGDEEEDYECNMNLKPDTLQNCDMGACARSWFTSLWSQRCSRECGRGNRTRTAICLMDHVTDLPLDSCEGDRPAEVTSCDSGPCQNRLEWYTGPWGQCSAECGNGTQTRSVACIYNNNGHMEVADQPKCSDLPQPITAQTCNLKPCGAQWYFTEWSACSRSCNGGYRVREANCLADSVAPSDRCDPSLTPESREECNKQPCLAEISPSCSDQYHNCMVVVQARLCIYNYYRGVCCASCSRVQKTYPNSFQKNHIRR</sequence>
<dbReference type="GO" id="GO:0030198">
    <property type="term" value="P:extracellular matrix organization"/>
    <property type="evidence" value="ECO:0007669"/>
    <property type="project" value="TreeGrafter"/>
</dbReference>
<dbReference type="InterPro" id="IPR050439">
    <property type="entry name" value="ADAMTS_ADAMTS-like"/>
</dbReference>
<dbReference type="SMART" id="SM00209">
    <property type="entry name" value="TSP1"/>
    <property type="match status" value="6"/>
</dbReference>
<evidence type="ECO:0000256" key="2">
    <source>
        <dbReference type="ARBA" id="ARBA00022525"/>
    </source>
</evidence>
<feature type="domain" description="PLAC" evidence="6">
    <location>
        <begin position="649"/>
        <end position="686"/>
    </location>
</feature>
<dbReference type="SUPFAM" id="SSF82895">
    <property type="entry name" value="TSP-1 type 1 repeat"/>
    <property type="match status" value="6"/>
</dbReference>
<keyword evidence="4" id="KW-0677">Repeat</keyword>